<accession>A0ABW8RED0</accession>
<reference evidence="1 2" key="1">
    <citation type="submission" date="2024-11" db="EMBL/GenBank/DDBJ databases">
        <authorList>
            <person name="Lucas J.A."/>
        </authorList>
    </citation>
    <scope>NUCLEOTIDE SEQUENCE [LARGE SCALE GENOMIC DNA]</scope>
    <source>
        <strain evidence="1 2">Z 5.4</strain>
    </source>
</reference>
<dbReference type="EMBL" id="JBJHQH010000002">
    <property type="protein sequence ID" value="MFK9090546.1"/>
    <property type="molecule type" value="Genomic_DNA"/>
</dbReference>
<sequence length="136" mass="15350">MSTPQLTNCPKCGKLFLRIRNICDDCYQKQEADFLKAAAYLRDHSGITMQELNDGTGVTVPQIRQFIWEGRILVDQFPNLSYPCETCGNLIQKGRQCSSCINTLKKLANEIEKREDKGDLSKNQDGLAGGYISHYL</sequence>
<keyword evidence="1" id="KW-0282">Flagellum</keyword>
<keyword evidence="1" id="KW-0966">Cell projection</keyword>
<name>A0ABW8RED0_9BACI</name>
<keyword evidence="1" id="KW-0969">Cilium</keyword>
<evidence type="ECO:0000313" key="2">
    <source>
        <dbReference type="Proteomes" id="UP001623041"/>
    </source>
</evidence>
<keyword evidence="2" id="KW-1185">Reference proteome</keyword>
<gene>
    <name evidence="1" type="ORF">ACJEBI_03465</name>
</gene>
<dbReference type="RefSeq" id="WP_406579235.1">
    <property type="nucleotide sequence ID" value="NZ_JBJHQH010000002.1"/>
</dbReference>
<protein>
    <submittedName>
        <fullName evidence="1">Flagellar protein</fullName>
    </submittedName>
</protein>
<evidence type="ECO:0000313" key="1">
    <source>
        <dbReference type="EMBL" id="MFK9090546.1"/>
    </source>
</evidence>
<proteinExistence type="predicted"/>
<dbReference type="Proteomes" id="UP001623041">
    <property type="component" value="Unassembled WGS sequence"/>
</dbReference>
<organism evidence="1 2">
    <name type="scientific">Bacillus salipaludis</name>
    <dbReference type="NCBI Taxonomy" id="2547811"/>
    <lineage>
        <taxon>Bacteria</taxon>
        <taxon>Bacillati</taxon>
        <taxon>Bacillota</taxon>
        <taxon>Bacilli</taxon>
        <taxon>Bacillales</taxon>
        <taxon>Bacillaceae</taxon>
        <taxon>Bacillus</taxon>
    </lineage>
</organism>
<comment type="caution">
    <text evidence="1">The sequence shown here is derived from an EMBL/GenBank/DDBJ whole genome shotgun (WGS) entry which is preliminary data.</text>
</comment>